<sequence length="103" mass="11866">MKPTVIISTYPNKKSISKIANELVNNKIVACVNISKISSIYSWNKKIENTTEYLAIFKTMTKNKKLLKKKILESHPYDVPEIVEVEVTSMNKSYLKWLIDSTN</sequence>
<dbReference type="GeneID" id="24821332"/>
<dbReference type="PANTHER" id="PTHR23419">
    <property type="entry name" value="DIVALENT CATION TOLERANCE CUTA-RELATED"/>
    <property type="match status" value="1"/>
</dbReference>
<gene>
    <name evidence="2" type="ORF">NADRNF5_2167</name>
</gene>
<reference evidence="2 3" key="2">
    <citation type="journal article" date="2016" name="ISME J.">
        <title>Physiological and genomic characterization of two novel marine thaumarchaeal strains indicates niche differentiation.</title>
        <authorList>
            <person name="Bayer B."/>
            <person name="Vojvoda J."/>
            <person name="Offre P."/>
            <person name="Alves R.J."/>
            <person name="Elisabeth N.H."/>
            <person name="Garcia J.A."/>
            <person name="Volland J.M."/>
            <person name="Srivastava A."/>
            <person name="Schleper C."/>
            <person name="Herndl G.J."/>
        </authorList>
    </citation>
    <scope>NUCLEOTIDE SEQUENCE [LARGE SCALE GENOMIC DNA]</scope>
    <source>
        <strain evidence="2 3">NF5</strain>
    </source>
</reference>
<dbReference type="STRING" id="1580092.NADRNF5_2167"/>
<dbReference type="GO" id="GO:0010038">
    <property type="term" value="P:response to metal ion"/>
    <property type="evidence" value="ECO:0007669"/>
    <property type="project" value="InterPro"/>
</dbReference>
<dbReference type="InterPro" id="IPR011322">
    <property type="entry name" value="N-reg_PII-like_a/b"/>
</dbReference>
<evidence type="ECO:0000256" key="1">
    <source>
        <dbReference type="ARBA" id="ARBA00010169"/>
    </source>
</evidence>
<dbReference type="OrthoDB" id="8015at2157"/>
<evidence type="ECO:0000313" key="3">
    <source>
        <dbReference type="Proteomes" id="UP000032408"/>
    </source>
</evidence>
<accession>A0A0D5C5P2</accession>
<comment type="similarity">
    <text evidence="1">Belongs to the CutA family.</text>
</comment>
<dbReference type="PANTHER" id="PTHR23419:SF8">
    <property type="entry name" value="FI09726P"/>
    <property type="match status" value="1"/>
</dbReference>
<proteinExistence type="inferred from homology"/>
<dbReference type="Gene3D" id="3.30.70.120">
    <property type="match status" value="1"/>
</dbReference>
<dbReference type="GO" id="GO:0005507">
    <property type="term" value="F:copper ion binding"/>
    <property type="evidence" value="ECO:0007669"/>
    <property type="project" value="TreeGrafter"/>
</dbReference>
<dbReference type="HOGENOM" id="CLU_098807_2_0_2"/>
<dbReference type="EMBL" id="CP011070">
    <property type="protein sequence ID" value="AJW71838.1"/>
    <property type="molecule type" value="Genomic_DNA"/>
</dbReference>
<keyword evidence="3" id="KW-1185">Reference proteome</keyword>
<dbReference type="AlphaFoldDB" id="A0A0D5C5P2"/>
<organism evidence="2 3">
    <name type="scientific">Nitrosopumilus adriaticus</name>
    <dbReference type="NCBI Taxonomy" id="1580092"/>
    <lineage>
        <taxon>Archaea</taxon>
        <taxon>Nitrososphaerota</taxon>
        <taxon>Nitrososphaeria</taxon>
        <taxon>Nitrosopumilales</taxon>
        <taxon>Nitrosopumilaceae</taxon>
        <taxon>Nitrosopumilus</taxon>
    </lineage>
</organism>
<dbReference type="Proteomes" id="UP000032408">
    <property type="component" value="Chromosome"/>
</dbReference>
<dbReference type="KEGG" id="nin:NADRNF5_2167"/>
<dbReference type="SUPFAM" id="SSF54913">
    <property type="entry name" value="GlnB-like"/>
    <property type="match status" value="1"/>
</dbReference>
<dbReference type="Pfam" id="PF03091">
    <property type="entry name" value="CutA1"/>
    <property type="match status" value="1"/>
</dbReference>
<evidence type="ECO:0000313" key="2">
    <source>
        <dbReference type="EMBL" id="AJW71838.1"/>
    </source>
</evidence>
<dbReference type="InterPro" id="IPR004323">
    <property type="entry name" value="Ion_tolerance_CutA"/>
</dbReference>
<protein>
    <submittedName>
        <fullName evidence="2">Divalent cation tolerance protein, CutA1 family</fullName>
    </submittedName>
</protein>
<dbReference type="RefSeq" id="WP_048118467.1">
    <property type="nucleotide sequence ID" value="NZ_CP011070.1"/>
</dbReference>
<reference evidence="3" key="1">
    <citation type="submission" date="2015-03" db="EMBL/GenBank/DDBJ databases">
        <title>Characterization of two novel Thaumarchaeota isolated from the Northern Adriatic Sea.</title>
        <authorList>
            <person name="Bayer B."/>
            <person name="Vojvoda J."/>
            <person name="Offre P."/>
            <person name="Srivastava A."/>
            <person name="Elisabeth N."/>
            <person name="Garcia J.A.L."/>
            <person name="Schleper C."/>
            <person name="Herndl G.J."/>
        </authorList>
    </citation>
    <scope>NUCLEOTIDE SEQUENCE [LARGE SCALE GENOMIC DNA]</scope>
    <source>
        <strain evidence="3">NF5</strain>
    </source>
</reference>
<name>A0A0D5C5P2_9ARCH</name>
<dbReference type="InterPro" id="IPR015867">
    <property type="entry name" value="N-reg_PII/ATP_PRibTrfase_C"/>
</dbReference>